<evidence type="ECO:0000256" key="5">
    <source>
        <dbReference type="ARBA" id="ARBA00022692"/>
    </source>
</evidence>
<evidence type="ECO:0000256" key="4">
    <source>
        <dbReference type="ARBA" id="ARBA00022475"/>
    </source>
</evidence>
<keyword evidence="5 12" id="KW-0812">Transmembrane</keyword>
<dbReference type="Pfam" id="PF00474">
    <property type="entry name" value="SSF"/>
    <property type="match status" value="1"/>
</dbReference>
<evidence type="ECO:0000256" key="7">
    <source>
        <dbReference type="ARBA" id="ARBA00023053"/>
    </source>
</evidence>
<evidence type="ECO:0000256" key="8">
    <source>
        <dbReference type="ARBA" id="ARBA00023065"/>
    </source>
</evidence>
<dbReference type="Gene3D" id="1.20.1730.10">
    <property type="entry name" value="Sodium/glucose cotransporter"/>
    <property type="match status" value="1"/>
</dbReference>
<dbReference type="PROSITE" id="PS50283">
    <property type="entry name" value="NA_SOLUT_SYMP_3"/>
    <property type="match status" value="1"/>
</dbReference>
<dbReference type="AlphaFoldDB" id="A0AAE0RLV5"/>
<evidence type="ECO:0000256" key="1">
    <source>
        <dbReference type="ARBA" id="ARBA00004651"/>
    </source>
</evidence>
<reference evidence="13" key="1">
    <citation type="journal article" date="2021" name="Genome Biol. Evol.">
        <title>A High-Quality Reference Genome for a Parasitic Bivalve with Doubly Uniparental Inheritance (Bivalvia: Unionida).</title>
        <authorList>
            <person name="Smith C.H."/>
        </authorList>
    </citation>
    <scope>NUCLEOTIDE SEQUENCE</scope>
    <source>
        <strain evidence="13">CHS0354</strain>
    </source>
</reference>
<proteinExistence type="inferred from homology"/>
<feature type="transmembrane region" description="Helical" evidence="12">
    <location>
        <begin position="55"/>
        <end position="72"/>
    </location>
</feature>
<gene>
    <name evidence="13" type="ORF">CHS0354_019088</name>
</gene>
<sequence length="166" mass="18041">MEPSQEARTFHPADYVVFVGVLVISAAIGIYHAFAGGRQKSTKEFLMADQNMASLPVALSVLASFFSASTLLGTPAEIYQHGTQYWICVFGAIMAPITGAFLFGPLFFRLKLVSVFQYLETRYGSKSVRLYGAAVFIIRTTIGMGIVLYGPSTALNSGRPESGYMD</sequence>
<evidence type="ECO:0000256" key="3">
    <source>
        <dbReference type="ARBA" id="ARBA00022448"/>
    </source>
</evidence>
<accession>A0AAE0RLV5</accession>
<dbReference type="Proteomes" id="UP001195483">
    <property type="component" value="Unassembled WGS sequence"/>
</dbReference>
<evidence type="ECO:0000256" key="11">
    <source>
        <dbReference type="RuleBase" id="RU362091"/>
    </source>
</evidence>
<keyword evidence="14" id="KW-1185">Reference proteome</keyword>
<keyword evidence="3" id="KW-0813">Transport</keyword>
<feature type="transmembrane region" description="Helical" evidence="12">
    <location>
        <begin position="84"/>
        <end position="108"/>
    </location>
</feature>
<comment type="caution">
    <text evidence="13">The sequence shown here is derived from an EMBL/GenBank/DDBJ whole genome shotgun (WGS) entry which is preliminary data.</text>
</comment>
<evidence type="ECO:0000256" key="12">
    <source>
        <dbReference type="SAM" id="Phobius"/>
    </source>
</evidence>
<keyword evidence="8" id="KW-0406">Ion transport</keyword>
<protein>
    <recommendedName>
        <fullName evidence="15">Sodium-dependent multivitamin transporter</fullName>
    </recommendedName>
</protein>
<keyword evidence="10" id="KW-0739">Sodium transport</keyword>
<feature type="transmembrane region" description="Helical" evidence="12">
    <location>
        <begin position="15"/>
        <end position="34"/>
    </location>
</feature>
<dbReference type="GO" id="GO:0005886">
    <property type="term" value="C:plasma membrane"/>
    <property type="evidence" value="ECO:0007669"/>
    <property type="project" value="UniProtKB-SubCell"/>
</dbReference>
<comment type="subcellular location">
    <subcellularLocation>
        <location evidence="1">Cell membrane</location>
        <topology evidence="1">Multi-pass membrane protein</topology>
    </subcellularLocation>
</comment>
<dbReference type="InterPro" id="IPR051163">
    <property type="entry name" value="Sodium:Solute_Symporter_SSF"/>
</dbReference>
<evidence type="ECO:0008006" key="15">
    <source>
        <dbReference type="Google" id="ProtNLM"/>
    </source>
</evidence>
<keyword evidence="4" id="KW-1003">Cell membrane</keyword>
<evidence type="ECO:0000256" key="9">
    <source>
        <dbReference type="ARBA" id="ARBA00023136"/>
    </source>
</evidence>
<dbReference type="GO" id="GO:0006814">
    <property type="term" value="P:sodium ion transport"/>
    <property type="evidence" value="ECO:0007669"/>
    <property type="project" value="UniProtKB-KW"/>
</dbReference>
<reference evidence="13" key="3">
    <citation type="submission" date="2023-05" db="EMBL/GenBank/DDBJ databases">
        <authorList>
            <person name="Smith C.H."/>
        </authorList>
    </citation>
    <scope>NUCLEOTIDE SEQUENCE</scope>
    <source>
        <strain evidence="13">CHS0354</strain>
        <tissue evidence="13">Mantle</tissue>
    </source>
</reference>
<dbReference type="EMBL" id="JAEAOA010001183">
    <property type="protein sequence ID" value="KAK3575839.1"/>
    <property type="molecule type" value="Genomic_DNA"/>
</dbReference>
<reference evidence="13" key="2">
    <citation type="journal article" date="2021" name="Genome Biol. Evol.">
        <title>Developing a high-quality reference genome for a parasitic bivalve with doubly uniparental inheritance (Bivalvia: Unionida).</title>
        <authorList>
            <person name="Smith C.H."/>
        </authorList>
    </citation>
    <scope>NUCLEOTIDE SEQUENCE</scope>
    <source>
        <strain evidence="13">CHS0354</strain>
        <tissue evidence="13">Mantle</tissue>
    </source>
</reference>
<keyword evidence="7" id="KW-0915">Sodium</keyword>
<organism evidence="13 14">
    <name type="scientific">Potamilus streckersoni</name>
    <dbReference type="NCBI Taxonomy" id="2493646"/>
    <lineage>
        <taxon>Eukaryota</taxon>
        <taxon>Metazoa</taxon>
        <taxon>Spiralia</taxon>
        <taxon>Lophotrochozoa</taxon>
        <taxon>Mollusca</taxon>
        <taxon>Bivalvia</taxon>
        <taxon>Autobranchia</taxon>
        <taxon>Heteroconchia</taxon>
        <taxon>Palaeoheterodonta</taxon>
        <taxon>Unionida</taxon>
        <taxon>Unionoidea</taxon>
        <taxon>Unionidae</taxon>
        <taxon>Ambleminae</taxon>
        <taxon>Lampsilini</taxon>
        <taxon>Potamilus</taxon>
    </lineage>
</organism>
<dbReference type="PANTHER" id="PTHR42985:SF40">
    <property type="entry name" value="LD47995P-RELATED"/>
    <property type="match status" value="1"/>
</dbReference>
<evidence type="ECO:0000256" key="6">
    <source>
        <dbReference type="ARBA" id="ARBA00022989"/>
    </source>
</evidence>
<comment type="similarity">
    <text evidence="2 11">Belongs to the sodium:solute symporter (SSF) (TC 2.A.21) family.</text>
</comment>
<dbReference type="InterPro" id="IPR001734">
    <property type="entry name" value="Na/solute_symporter"/>
</dbReference>
<feature type="transmembrane region" description="Helical" evidence="12">
    <location>
        <begin position="128"/>
        <end position="150"/>
    </location>
</feature>
<dbReference type="PANTHER" id="PTHR42985">
    <property type="entry name" value="SODIUM-COUPLED MONOCARBOXYLATE TRANSPORTER"/>
    <property type="match status" value="1"/>
</dbReference>
<dbReference type="InterPro" id="IPR038377">
    <property type="entry name" value="Na/Glc_symporter_sf"/>
</dbReference>
<evidence type="ECO:0000256" key="2">
    <source>
        <dbReference type="ARBA" id="ARBA00006434"/>
    </source>
</evidence>
<name>A0AAE0RLV5_9BIVA</name>
<evidence type="ECO:0000256" key="10">
    <source>
        <dbReference type="ARBA" id="ARBA00023201"/>
    </source>
</evidence>
<keyword evidence="6 12" id="KW-1133">Transmembrane helix</keyword>
<evidence type="ECO:0000313" key="13">
    <source>
        <dbReference type="EMBL" id="KAK3575839.1"/>
    </source>
</evidence>
<evidence type="ECO:0000313" key="14">
    <source>
        <dbReference type="Proteomes" id="UP001195483"/>
    </source>
</evidence>
<dbReference type="GO" id="GO:0015293">
    <property type="term" value="F:symporter activity"/>
    <property type="evidence" value="ECO:0007669"/>
    <property type="project" value="TreeGrafter"/>
</dbReference>
<keyword evidence="9 12" id="KW-0472">Membrane</keyword>